<evidence type="ECO:0000313" key="2">
    <source>
        <dbReference type="Proteomes" id="UP000050783"/>
    </source>
</evidence>
<dbReference type="AlphaFoldDB" id="A0A0N7LR32"/>
<dbReference type="Proteomes" id="UP000050783">
    <property type="component" value="Unassembled WGS sequence"/>
</dbReference>
<reference evidence="1 2" key="1">
    <citation type="submission" date="2015-09" db="EMBL/GenBank/DDBJ databases">
        <authorList>
            <consortium name="Swine Surveillance"/>
        </authorList>
    </citation>
    <scope>NUCLEOTIDE SEQUENCE [LARGE SCALE GENOMIC DNA]</scope>
    <source>
        <strain evidence="1 2">CECT 4292</strain>
    </source>
</reference>
<organism evidence="1 2">
    <name type="scientific">Ruegeria atlantica</name>
    <dbReference type="NCBI Taxonomy" id="81569"/>
    <lineage>
        <taxon>Bacteria</taxon>
        <taxon>Pseudomonadati</taxon>
        <taxon>Pseudomonadota</taxon>
        <taxon>Alphaproteobacteria</taxon>
        <taxon>Rhodobacterales</taxon>
        <taxon>Roseobacteraceae</taxon>
        <taxon>Ruegeria</taxon>
    </lineage>
</organism>
<evidence type="ECO:0000313" key="1">
    <source>
        <dbReference type="EMBL" id="CUH49692.1"/>
    </source>
</evidence>
<gene>
    <name evidence="1" type="ORF">RUA4292_03889</name>
</gene>
<protein>
    <submittedName>
        <fullName evidence="1">Uncharacterized protein</fullName>
    </submittedName>
</protein>
<proteinExistence type="predicted"/>
<dbReference type="EMBL" id="CYPU01000071">
    <property type="protein sequence ID" value="CUH49692.1"/>
    <property type="molecule type" value="Genomic_DNA"/>
</dbReference>
<name>A0A0N7LR32_9RHOB</name>
<accession>A0A0N7LR32</accession>
<sequence>MSMGMNMVPPAAVSLPFKPLADAKGLLDDSAKTCQHILYLLAKVDQ</sequence>